<dbReference type="Gene3D" id="1.25.40.10">
    <property type="entry name" value="Tetratricopeptide repeat domain"/>
    <property type="match status" value="1"/>
</dbReference>
<keyword evidence="4" id="KW-0472">Membrane</keyword>
<dbReference type="Pfam" id="PF07980">
    <property type="entry name" value="SusD_RagB"/>
    <property type="match status" value="1"/>
</dbReference>
<comment type="similarity">
    <text evidence="2">Belongs to the SusD family.</text>
</comment>
<feature type="chain" id="PRO_5018128515" evidence="6">
    <location>
        <begin position="20"/>
        <end position="540"/>
    </location>
</feature>
<dbReference type="RefSeq" id="WP_124905002.1">
    <property type="nucleotide sequence ID" value="NZ_RQJP01000001.1"/>
</dbReference>
<dbReference type="AlphaFoldDB" id="A0A3P1CXV8"/>
<evidence type="ECO:0000313" key="10">
    <source>
        <dbReference type="Proteomes" id="UP000274271"/>
    </source>
</evidence>
<gene>
    <name evidence="9" type="ORF">EHT87_06495</name>
</gene>
<dbReference type="Gene3D" id="1.25.40.390">
    <property type="match status" value="1"/>
</dbReference>
<feature type="signal peptide" evidence="6">
    <location>
        <begin position="1"/>
        <end position="19"/>
    </location>
</feature>
<evidence type="ECO:0000259" key="7">
    <source>
        <dbReference type="Pfam" id="PF07980"/>
    </source>
</evidence>
<dbReference type="EMBL" id="RQJP01000001">
    <property type="protein sequence ID" value="RRB17920.1"/>
    <property type="molecule type" value="Genomic_DNA"/>
</dbReference>
<feature type="domain" description="SusD-like N-terminal" evidence="8">
    <location>
        <begin position="95"/>
        <end position="226"/>
    </location>
</feature>
<reference evidence="9 10" key="1">
    <citation type="submission" date="2018-11" db="EMBL/GenBank/DDBJ databases">
        <authorList>
            <person name="Zhou Z."/>
            <person name="Wang G."/>
        </authorList>
    </citation>
    <scope>NUCLEOTIDE SEQUENCE [LARGE SCALE GENOMIC DNA]</scope>
    <source>
        <strain evidence="9 10">KCTC42998</strain>
    </source>
</reference>
<dbReference type="Gene3D" id="1.10.3780.10">
    <property type="entry name" value="SusD-like"/>
    <property type="match status" value="1"/>
</dbReference>
<keyword evidence="3 6" id="KW-0732">Signal</keyword>
<organism evidence="9 10">
    <name type="scientific">Larkinella knui</name>
    <dbReference type="NCBI Taxonomy" id="2025310"/>
    <lineage>
        <taxon>Bacteria</taxon>
        <taxon>Pseudomonadati</taxon>
        <taxon>Bacteroidota</taxon>
        <taxon>Cytophagia</taxon>
        <taxon>Cytophagales</taxon>
        <taxon>Spirosomataceae</taxon>
        <taxon>Larkinella</taxon>
    </lineage>
</organism>
<comment type="caution">
    <text evidence="9">The sequence shown here is derived from an EMBL/GenBank/DDBJ whole genome shotgun (WGS) entry which is preliminary data.</text>
</comment>
<evidence type="ECO:0000256" key="5">
    <source>
        <dbReference type="ARBA" id="ARBA00023237"/>
    </source>
</evidence>
<comment type="subcellular location">
    <subcellularLocation>
        <location evidence="1">Cell outer membrane</location>
    </subcellularLocation>
</comment>
<feature type="domain" description="RagB/SusD" evidence="7">
    <location>
        <begin position="386"/>
        <end position="540"/>
    </location>
</feature>
<evidence type="ECO:0000256" key="1">
    <source>
        <dbReference type="ARBA" id="ARBA00004442"/>
    </source>
</evidence>
<dbReference type="InterPro" id="IPR011990">
    <property type="entry name" value="TPR-like_helical_dom_sf"/>
</dbReference>
<dbReference type="OrthoDB" id="9783641at2"/>
<accession>A0A3P1CXV8</accession>
<dbReference type="GO" id="GO:0009279">
    <property type="term" value="C:cell outer membrane"/>
    <property type="evidence" value="ECO:0007669"/>
    <property type="project" value="UniProtKB-SubCell"/>
</dbReference>
<evidence type="ECO:0000256" key="2">
    <source>
        <dbReference type="ARBA" id="ARBA00006275"/>
    </source>
</evidence>
<dbReference type="InterPro" id="IPR033985">
    <property type="entry name" value="SusD-like_N"/>
</dbReference>
<dbReference type="Proteomes" id="UP000274271">
    <property type="component" value="Unassembled WGS sequence"/>
</dbReference>
<evidence type="ECO:0000256" key="6">
    <source>
        <dbReference type="SAM" id="SignalP"/>
    </source>
</evidence>
<sequence>MKKKTIQLALMVLSLGFLGSGCSDLNVKIESELTDSNFPKTAEEFVAASGPVYTQLAYNQAGVSYAVEYWRMQTLSTDEAIIPARDGNFDDGGQYRQLHQHNWTIDHTNVISVWQWGYSGINTANRIIKLFEASPDSPAKTTAIAELRTMRALFHFYMMDLYGNVPIVMVFGDTKLPATSKRADVFAFIEKELKESIPNLNDKVGALTYGRVNKWMGNALLAKLYLNAEVYTGTPKYADALAACDAILTGAGSLYALDDNYQSIFAGDNGPQIKDIIFAIPYDGNVVPGNHFTRFATHPELVAKYSIPFRPSIAMSTIKEFYAKFNLKGDVRNDTWLVGKQFNFDGTPILVNTTKKGLDATYAGTDGATAIKWQLEFSPDLTLVIPAKLDVGNDDLAKAKGIRSVKFYPDKNSNASTRYQGNDFPVFRLADIYLMKAEAILRGAAPTTVAGELQTPVVLVNKLRKRAKTDLVTTLTLNDLLDERARELSWEGWRRNDLIRFGKFEDAWGFKDNKELFRRLFPIPASERALNPGLTQNPGY</sequence>
<keyword evidence="5" id="KW-0998">Cell outer membrane</keyword>
<evidence type="ECO:0000256" key="4">
    <source>
        <dbReference type="ARBA" id="ARBA00023136"/>
    </source>
</evidence>
<dbReference type="PROSITE" id="PS51257">
    <property type="entry name" value="PROKAR_LIPOPROTEIN"/>
    <property type="match status" value="1"/>
</dbReference>
<evidence type="ECO:0000259" key="8">
    <source>
        <dbReference type="Pfam" id="PF14322"/>
    </source>
</evidence>
<dbReference type="SUPFAM" id="SSF48452">
    <property type="entry name" value="TPR-like"/>
    <property type="match status" value="1"/>
</dbReference>
<name>A0A3P1CXV8_9BACT</name>
<proteinExistence type="inferred from homology"/>
<protein>
    <submittedName>
        <fullName evidence="9">RagB/SusD family nutrient uptake outer membrane protein</fullName>
    </submittedName>
</protein>
<keyword evidence="10" id="KW-1185">Reference proteome</keyword>
<evidence type="ECO:0000313" key="9">
    <source>
        <dbReference type="EMBL" id="RRB17920.1"/>
    </source>
</evidence>
<dbReference type="InterPro" id="IPR012944">
    <property type="entry name" value="SusD_RagB_dom"/>
</dbReference>
<dbReference type="Pfam" id="PF14322">
    <property type="entry name" value="SusD-like_3"/>
    <property type="match status" value="1"/>
</dbReference>
<evidence type="ECO:0000256" key="3">
    <source>
        <dbReference type="ARBA" id="ARBA00022729"/>
    </source>
</evidence>